<dbReference type="RefSeq" id="WP_381504674.1">
    <property type="nucleotide sequence ID" value="NZ_JBHUOM010000022.1"/>
</dbReference>
<evidence type="ECO:0000313" key="2">
    <source>
        <dbReference type="Proteomes" id="UP001597512"/>
    </source>
</evidence>
<gene>
    <name evidence="1" type="ORF">ACFS25_20305</name>
</gene>
<evidence type="ECO:0000313" key="1">
    <source>
        <dbReference type="EMBL" id="MFD2936137.1"/>
    </source>
</evidence>
<dbReference type="EMBL" id="JBHUOM010000022">
    <property type="protein sequence ID" value="MFD2936137.1"/>
    <property type="molecule type" value="Genomic_DNA"/>
</dbReference>
<name>A0ABW6ALM7_9BACT</name>
<dbReference type="Proteomes" id="UP001597512">
    <property type="component" value="Unassembled WGS sequence"/>
</dbReference>
<protein>
    <submittedName>
        <fullName evidence="1">Uncharacterized protein</fullName>
    </submittedName>
</protein>
<proteinExistence type="predicted"/>
<reference evidence="2" key="1">
    <citation type="journal article" date="2019" name="Int. J. Syst. Evol. Microbiol.">
        <title>The Global Catalogue of Microorganisms (GCM) 10K type strain sequencing project: providing services to taxonomists for standard genome sequencing and annotation.</title>
        <authorList>
            <consortium name="The Broad Institute Genomics Platform"/>
            <consortium name="The Broad Institute Genome Sequencing Center for Infectious Disease"/>
            <person name="Wu L."/>
            <person name="Ma J."/>
        </authorList>
    </citation>
    <scope>NUCLEOTIDE SEQUENCE [LARGE SCALE GENOMIC DNA]</scope>
    <source>
        <strain evidence="2">KCTC 52490</strain>
    </source>
</reference>
<organism evidence="1 2">
    <name type="scientific">Spirosoma flavum</name>
    <dbReference type="NCBI Taxonomy" id="2048557"/>
    <lineage>
        <taxon>Bacteria</taxon>
        <taxon>Pseudomonadati</taxon>
        <taxon>Bacteroidota</taxon>
        <taxon>Cytophagia</taxon>
        <taxon>Cytophagales</taxon>
        <taxon>Cytophagaceae</taxon>
        <taxon>Spirosoma</taxon>
    </lineage>
</organism>
<keyword evidence="2" id="KW-1185">Reference proteome</keyword>
<comment type="caution">
    <text evidence="1">The sequence shown here is derived from an EMBL/GenBank/DDBJ whole genome shotgun (WGS) entry which is preliminary data.</text>
</comment>
<accession>A0ABW6ALM7</accession>
<sequence length="142" mass="16999">MREPKYYSLDDILDFGEDYKGRRIKDILSENRNRIDFYFKEVDWFLMADDLLIAFAGNFSDVMIPEKGSLTGKAMKYKDYLPIFNEEKLKRFYEKYPDFLKNKKGLWRPGDRNTFSRNYLSQLNKDAFSDGDGTEEWSFSEE</sequence>